<evidence type="ECO:0000256" key="4">
    <source>
        <dbReference type="ARBA" id="ARBA00022692"/>
    </source>
</evidence>
<comment type="subcellular location">
    <subcellularLocation>
        <location evidence="1">Cell membrane</location>
        <topology evidence="1">Multi-pass membrane protein</topology>
    </subcellularLocation>
</comment>
<evidence type="ECO:0000313" key="9">
    <source>
        <dbReference type="EMBL" id="REF31818.1"/>
    </source>
</evidence>
<comment type="caution">
    <text evidence="9">The sequence shown here is derived from an EMBL/GenBank/DDBJ whole genome shotgun (WGS) entry which is preliminary data.</text>
</comment>
<evidence type="ECO:0000256" key="6">
    <source>
        <dbReference type="ARBA" id="ARBA00023136"/>
    </source>
</evidence>
<dbReference type="GO" id="GO:0016780">
    <property type="term" value="F:phosphotransferase activity, for other substituted phosphate groups"/>
    <property type="evidence" value="ECO:0007669"/>
    <property type="project" value="InterPro"/>
</dbReference>
<evidence type="ECO:0000256" key="7">
    <source>
        <dbReference type="PIRSR" id="PIRSR600715-1"/>
    </source>
</evidence>
<keyword evidence="7" id="KW-0479">Metal-binding</keyword>
<dbReference type="RefSeq" id="WP_115923604.1">
    <property type="nucleotide sequence ID" value="NZ_QTUA01000001.1"/>
</dbReference>
<dbReference type="OrthoDB" id="9783652at2"/>
<dbReference type="InterPro" id="IPR000715">
    <property type="entry name" value="Glycosyl_transferase_4"/>
</dbReference>
<feature type="transmembrane region" description="Helical" evidence="8">
    <location>
        <begin position="47"/>
        <end position="65"/>
    </location>
</feature>
<feature type="transmembrane region" description="Helical" evidence="8">
    <location>
        <begin position="259"/>
        <end position="284"/>
    </location>
</feature>
<name>A0A3D9UQT7_9MICO</name>
<dbReference type="EMBL" id="QTUA01000001">
    <property type="protein sequence ID" value="REF31818.1"/>
    <property type="molecule type" value="Genomic_DNA"/>
</dbReference>
<evidence type="ECO:0000256" key="3">
    <source>
        <dbReference type="ARBA" id="ARBA00022679"/>
    </source>
</evidence>
<evidence type="ECO:0000256" key="5">
    <source>
        <dbReference type="ARBA" id="ARBA00022989"/>
    </source>
</evidence>
<keyword evidence="2" id="KW-1003">Cell membrane</keyword>
<keyword evidence="5 8" id="KW-1133">Transmembrane helix</keyword>
<comment type="cofactor">
    <cofactor evidence="7">
        <name>Mg(2+)</name>
        <dbReference type="ChEBI" id="CHEBI:18420"/>
    </cofactor>
</comment>
<keyword evidence="6 8" id="KW-0472">Membrane</keyword>
<dbReference type="GO" id="GO:0005886">
    <property type="term" value="C:plasma membrane"/>
    <property type="evidence" value="ECO:0007669"/>
    <property type="project" value="UniProtKB-SubCell"/>
</dbReference>
<dbReference type="PANTHER" id="PTHR22926:SF3">
    <property type="entry name" value="UNDECAPRENYL-PHOSPHATE ALPHA-N-ACETYLGLUCOSAMINYL 1-PHOSPHATE TRANSFERASE"/>
    <property type="match status" value="1"/>
</dbReference>
<dbReference type="Pfam" id="PF00953">
    <property type="entry name" value="Glycos_transf_4"/>
    <property type="match status" value="1"/>
</dbReference>
<evidence type="ECO:0000256" key="2">
    <source>
        <dbReference type="ARBA" id="ARBA00022475"/>
    </source>
</evidence>
<feature type="transmembrane region" description="Helical" evidence="8">
    <location>
        <begin position="227"/>
        <end position="247"/>
    </location>
</feature>
<dbReference type="PANTHER" id="PTHR22926">
    <property type="entry name" value="PHOSPHO-N-ACETYLMURAMOYL-PENTAPEPTIDE-TRANSFERASE"/>
    <property type="match status" value="1"/>
</dbReference>
<organism evidence="9 10">
    <name type="scientific">Calidifontibacter indicus</name>
    <dbReference type="NCBI Taxonomy" id="419650"/>
    <lineage>
        <taxon>Bacteria</taxon>
        <taxon>Bacillati</taxon>
        <taxon>Actinomycetota</taxon>
        <taxon>Actinomycetes</taxon>
        <taxon>Micrococcales</taxon>
        <taxon>Dermacoccaceae</taxon>
        <taxon>Calidifontibacter</taxon>
    </lineage>
</organism>
<dbReference type="CDD" id="cd06853">
    <property type="entry name" value="GT_WecA_like"/>
    <property type="match status" value="1"/>
</dbReference>
<accession>A0A3D9UQT7</accession>
<feature type="transmembrane region" description="Helical" evidence="8">
    <location>
        <begin position="139"/>
        <end position="159"/>
    </location>
</feature>
<sequence>MREYLLVCVVATAITFLATPAIRWLAVRFGAVTPVRGRDVHSVPVPRLGGVAMLIGFAAATFVASQLPYLSRLFSSAELYGVLVAAVIITALGAIDDFIELDAITKFAGQMIAAGVMAFAGVQLYLVPYGGAQTILPQPVMVTLTIFIVIATTNAVNFVDGLDGLAAGMTAIAATAFFIYAYSSMPTDLNVETVFSTSAFVSAAIVGCCIGFLPHNFHPAKLFMGDAGALLLGLLLAAATISFTGNFDPSIAPQRSSALVAFWLPIVLPLSILAVPILDVLLAIKRRGLKFWKPDAKHLHHKMLGIGHPHRQAVLLFYLWSAVASGGALLFTFLEAKYAAAALVAGMLICLALTLGLPKLGRRRTL</sequence>
<evidence type="ECO:0000256" key="8">
    <source>
        <dbReference type="SAM" id="Phobius"/>
    </source>
</evidence>
<evidence type="ECO:0000256" key="1">
    <source>
        <dbReference type="ARBA" id="ARBA00004651"/>
    </source>
</evidence>
<dbReference type="Proteomes" id="UP000256253">
    <property type="component" value="Unassembled WGS sequence"/>
</dbReference>
<evidence type="ECO:0000313" key="10">
    <source>
        <dbReference type="Proteomes" id="UP000256253"/>
    </source>
</evidence>
<feature type="transmembrane region" description="Helical" evidence="8">
    <location>
        <begin position="107"/>
        <end position="127"/>
    </location>
</feature>
<reference evidence="9 10" key="1">
    <citation type="submission" date="2018-08" db="EMBL/GenBank/DDBJ databases">
        <title>Sequencing the genomes of 1000 actinobacteria strains.</title>
        <authorList>
            <person name="Klenk H.-P."/>
        </authorList>
    </citation>
    <scope>NUCLEOTIDE SEQUENCE [LARGE SCALE GENOMIC DNA]</scope>
    <source>
        <strain evidence="9 10">DSM 22967</strain>
    </source>
</reference>
<proteinExistence type="predicted"/>
<dbReference type="GO" id="GO:0044038">
    <property type="term" value="P:cell wall macromolecule biosynthetic process"/>
    <property type="evidence" value="ECO:0007669"/>
    <property type="project" value="TreeGrafter"/>
</dbReference>
<feature type="transmembrane region" description="Helical" evidence="8">
    <location>
        <begin position="165"/>
        <end position="182"/>
    </location>
</feature>
<feature type="transmembrane region" description="Helical" evidence="8">
    <location>
        <begin position="313"/>
        <end position="331"/>
    </location>
</feature>
<keyword evidence="10" id="KW-1185">Reference proteome</keyword>
<dbReference type="GO" id="GO:0009103">
    <property type="term" value="P:lipopolysaccharide biosynthetic process"/>
    <property type="evidence" value="ECO:0007669"/>
    <property type="project" value="TreeGrafter"/>
</dbReference>
<feature type="binding site" evidence="7">
    <location>
        <position position="226"/>
    </location>
    <ligand>
        <name>Mg(2+)</name>
        <dbReference type="ChEBI" id="CHEBI:18420"/>
    </ligand>
</feature>
<feature type="transmembrane region" description="Helical" evidence="8">
    <location>
        <begin position="338"/>
        <end position="357"/>
    </location>
</feature>
<protein>
    <submittedName>
        <fullName evidence="9">UDP-GlcNAc:undecaprenyl-phosphate GlcNAc-1-phosphate transferase</fullName>
    </submittedName>
</protein>
<keyword evidence="4 8" id="KW-0812">Transmembrane</keyword>
<dbReference type="GO" id="GO:0046872">
    <property type="term" value="F:metal ion binding"/>
    <property type="evidence" value="ECO:0007669"/>
    <property type="project" value="UniProtKB-KW"/>
</dbReference>
<feature type="binding site" evidence="7">
    <location>
        <position position="157"/>
    </location>
    <ligand>
        <name>Mg(2+)</name>
        <dbReference type="ChEBI" id="CHEBI:18420"/>
    </ligand>
</feature>
<feature type="transmembrane region" description="Helical" evidence="8">
    <location>
        <begin position="194"/>
        <end position="215"/>
    </location>
</feature>
<keyword evidence="7" id="KW-0460">Magnesium</keyword>
<dbReference type="AlphaFoldDB" id="A0A3D9UQT7"/>
<feature type="transmembrane region" description="Helical" evidence="8">
    <location>
        <begin position="77"/>
        <end position="95"/>
    </location>
</feature>
<gene>
    <name evidence="9" type="ORF">DFJ65_2900</name>
</gene>
<dbReference type="GO" id="GO:0071555">
    <property type="term" value="P:cell wall organization"/>
    <property type="evidence" value="ECO:0007669"/>
    <property type="project" value="TreeGrafter"/>
</dbReference>
<keyword evidence="3 9" id="KW-0808">Transferase</keyword>